<feature type="transmembrane region" description="Helical" evidence="1">
    <location>
        <begin position="39"/>
        <end position="60"/>
    </location>
</feature>
<dbReference type="EMBL" id="JBHSAT010000004">
    <property type="protein sequence ID" value="MFC3876173.1"/>
    <property type="molecule type" value="Genomic_DNA"/>
</dbReference>
<evidence type="ECO:0000256" key="1">
    <source>
        <dbReference type="SAM" id="Phobius"/>
    </source>
</evidence>
<name>A0ABV8AE21_9FLAO</name>
<organism evidence="2 3">
    <name type="scientific">Winogradskyella maritima</name>
    <dbReference type="NCBI Taxonomy" id="1517766"/>
    <lineage>
        <taxon>Bacteria</taxon>
        <taxon>Pseudomonadati</taxon>
        <taxon>Bacteroidota</taxon>
        <taxon>Flavobacteriia</taxon>
        <taxon>Flavobacteriales</taxon>
        <taxon>Flavobacteriaceae</taxon>
        <taxon>Winogradskyella</taxon>
    </lineage>
</organism>
<keyword evidence="3" id="KW-1185">Reference proteome</keyword>
<comment type="caution">
    <text evidence="2">The sequence shown here is derived from an EMBL/GenBank/DDBJ whole genome shotgun (WGS) entry which is preliminary data.</text>
</comment>
<feature type="transmembrane region" description="Helical" evidence="1">
    <location>
        <begin position="6"/>
        <end position="27"/>
    </location>
</feature>
<reference evidence="3" key="1">
    <citation type="journal article" date="2019" name="Int. J. Syst. Evol. Microbiol.">
        <title>The Global Catalogue of Microorganisms (GCM) 10K type strain sequencing project: providing services to taxonomists for standard genome sequencing and annotation.</title>
        <authorList>
            <consortium name="The Broad Institute Genomics Platform"/>
            <consortium name="The Broad Institute Genome Sequencing Center for Infectious Disease"/>
            <person name="Wu L."/>
            <person name="Ma J."/>
        </authorList>
    </citation>
    <scope>NUCLEOTIDE SEQUENCE [LARGE SCALE GENOMIC DNA]</scope>
    <source>
        <strain evidence="3">CECT 8979</strain>
    </source>
</reference>
<feature type="transmembrane region" description="Helical" evidence="1">
    <location>
        <begin position="183"/>
        <end position="203"/>
    </location>
</feature>
<sequence>MYRFFKAIIILNTLLVILALLTGIQVLKTYNATRFGFNGIILSQGFLPYVYLTAMAYFLYFRDYLMIIILLIISALSGVKAVYAGEALFIFFLIISQRNLKFSRKALYILITFLLFGALLLIILSMPIFQDVINDDGWLTAIFSYRIENAFELLNLINGDNYNYIIGATDLNVVRLELQLIDIALFFGCLGVIIYAVFSVKFYQTHAISRISKVYFFSTLILSIFSGNLFYVPLSCILFFLTTISLGKEFKNKEFSL</sequence>
<proteinExistence type="predicted"/>
<evidence type="ECO:0000313" key="2">
    <source>
        <dbReference type="EMBL" id="MFC3876173.1"/>
    </source>
</evidence>
<evidence type="ECO:0000313" key="3">
    <source>
        <dbReference type="Proteomes" id="UP001595812"/>
    </source>
</evidence>
<evidence type="ECO:0008006" key="4">
    <source>
        <dbReference type="Google" id="ProtNLM"/>
    </source>
</evidence>
<gene>
    <name evidence="2" type="ORF">ACFOSX_02920</name>
</gene>
<accession>A0ABV8AE21</accession>
<feature type="transmembrane region" description="Helical" evidence="1">
    <location>
        <begin position="107"/>
        <end position="129"/>
    </location>
</feature>
<feature type="transmembrane region" description="Helical" evidence="1">
    <location>
        <begin position="66"/>
        <end position="95"/>
    </location>
</feature>
<keyword evidence="1" id="KW-0472">Membrane</keyword>
<feature type="transmembrane region" description="Helical" evidence="1">
    <location>
        <begin position="215"/>
        <end position="241"/>
    </location>
</feature>
<keyword evidence="1" id="KW-1133">Transmembrane helix</keyword>
<dbReference type="Proteomes" id="UP001595812">
    <property type="component" value="Unassembled WGS sequence"/>
</dbReference>
<protein>
    <recommendedName>
        <fullName evidence="4">O-antigen ligase-like membrane protein</fullName>
    </recommendedName>
</protein>
<keyword evidence="1" id="KW-0812">Transmembrane</keyword>